<evidence type="ECO:0000313" key="1">
    <source>
        <dbReference type="EMBL" id="QBZ96677.1"/>
    </source>
</evidence>
<keyword evidence="2" id="KW-1185">Reference proteome</keyword>
<evidence type="ECO:0000313" key="2">
    <source>
        <dbReference type="Proteomes" id="UP000296862"/>
    </source>
</evidence>
<gene>
    <name evidence="1" type="ORF">GS03_00154</name>
</gene>
<proteinExistence type="predicted"/>
<dbReference type="RefSeq" id="WP_136150677.1">
    <property type="nucleotide sequence ID" value="NZ_CP038810.1"/>
</dbReference>
<dbReference type="KEGG" id="fsn:GS03_00154"/>
<protein>
    <submittedName>
        <fullName evidence="1">Uncharacterized protein</fullName>
    </submittedName>
</protein>
<name>A0A4P7PPT9_9FLAO</name>
<dbReference type="EMBL" id="CP038810">
    <property type="protein sequence ID" value="QBZ96677.1"/>
    <property type="molecule type" value="Genomic_DNA"/>
</dbReference>
<accession>A0A4P7PPT9</accession>
<organism evidence="1 2">
    <name type="scientific">Flavobacterium sangjuense</name>
    <dbReference type="NCBI Taxonomy" id="2518177"/>
    <lineage>
        <taxon>Bacteria</taxon>
        <taxon>Pseudomonadati</taxon>
        <taxon>Bacteroidota</taxon>
        <taxon>Flavobacteriia</taxon>
        <taxon>Flavobacteriales</taxon>
        <taxon>Flavobacteriaceae</taxon>
        <taxon>Flavobacterium</taxon>
    </lineage>
</organism>
<reference evidence="1 2" key="1">
    <citation type="submission" date="2019-04" db="EMBL/GenBank/DDBJ databases">
        <title>Flavobacterium sp. GS03.</title>
        <authorList>
            <person name="Kim H."/>
        </authorList>
    </citation>
    <scope>NUCLEOTIDE SEQUENCE [LARGE SCALE GENOMIC DNA]</scope>
    <source>
        <strain evidence="1 2">GS03</strain>
    </source>
</reference>
<dbReference type="Proteomes" id="UP000296862">
    <property type="component" value="Chromosome"/>
</dbReference>
<dbReference type="OrthoDB" id="1366781at2"/>
<dbReference type="AlphaFoldDB" id="A0A4P7PPT9"/>
<sequence>MPISTVFEYCQSINAHLMLEYFYKGEKIDDPALFFDLNQGLFEFAYPSPEETQLMIDKYLLFSSTHKLVISEYGFHLIHL</sequence>